<reference evidence="2 3" key="1">
    <citation type="submission" date="2008-10" db="EMBL/GenBank/DDBJ databases">
        <title>Draft genome sequence of Collinsella stercoris (DSM 13279).</title>
        <authorList>
            <person name="Sudarsanam P."/>
            <person name="Ley R."/>
            <person name="Guruge J."/>
            <person name="Turnbaugh P.J."/>
            <person name="Mahowald M."/>
            <person name="Liep D."/>
            <person name="Gordon J."/>
        </authorList>
    </citation>
    <scope>NUCLEOTIDE SEQUENCE [LARGE SCALE GENOMIC DNA]</scope>
    <source>
        <strain evidence="2 3">DSM 13279</strain>
    </source>
</reference>
<evidence type="ECO:0000313" key="2">
    <source>
        <dbReference type="EMBL" id="EEA89678.1"/>
    </source>
</evidence>
<dbReference type="OrthoDB" id="8555652at2"/>
<dbReference type="PANTHER" id="PTHR34580:SF1">
    <property type="entry name" value="PROTEIN PAFC"/>
    <property type="match status" value="1"/>
</dbReference>
<sequence>MQQKTSPTAARGGSTRREDGTRRLLNLLFALSVASEPLTTDRIINDPEIGYSGRERESRVKAFNRDRDTLAGLGVYIREAAAHGDAKNEQRRWEIDRRSTHADGTALSPYDAQEAISAIDQLFSLHAADPARWPLQMARAKLCKIAGIDPEAAHVEQGHAAADLAHVWSAFVRRRPATFVYRDARGEERTHVVDLYGMFERGTQVYLVGNDHDANDLRTFRTDRIVSAKKAAGSSKPYRIPAEFDVSGFQFLPFDFSRNDPVKAHFSFAPGCGMHEIELITRGRGSIATDEKGAHHWVVDVRDLDAAASFALEHAHLGIRACEPAELVERIATRKEQAVNAHGR</sequence>
<dbReference type="GeneID" id="98002293"/>
<feature type="domain" description="WYL" evidence="1">
    <location>
        <begin position="164"/>
        <end position="229"/>
    </location>
</feature>
<dbReference type="RefSeq" id="WP_006721848.1">
    <property type="nucleotide sequence ID" value="NZ_CP085935.1"/>
</dbReference>
<proteinExistence type="predicted"/>
<protein>
    <recommendedName>
        <fullName evidence="1">WYL domain-containing protein</fullName>
    </recommendedName>
</protein>
<accession>B6GDN9</accession>
<dbReference type="AlphaFoldDB" id="B6GDN9"/>
<dbReference type="HOGENOM" id="CLU_805887_0_0_11"/>
<evidence type="ECO:0000313" key="3">
    <source>
        <dbReference type="Proteomes" id="UP000003560"/>
    </source>
</evidence>
<dbReference type="Proteomes" id="UP000003560">
    <property type="component" value="Unassembled WGS sequence"/>
</dbReference>
<dbReference type="eggNOG" id="COG2378">
    <property type="taxonomic scope" value="Bacteria"/>
</dbReference>
<dbReference type="PANTHER" id="PTHR34580">
    <property type="match status" value="1"/>
</dbReference>
<dbReference type="Pfam" id="PF13280">
    <property type="entry name" value="WYL"/>
    <property type="match status" value="1"/>
</dbReference>
<dbReference type="EMBL" id="ABXJ01000128">
    <property type="protein sequence ID" value="EEA89678.1"/>
    <property type="molecule type" value="Genomic_DNA"/>
</dbReference>
<dbReference type="STRING" id="445975.COLSTE_02222"/>
<dbReference type="InterPro" id="IPR026881">
    <property type="entry name" value="WYL_dom"/>
</dbReference>
<organism evidence="2 3">
    <name type="scientific">Collinsella stercoris DSM 13279</name>
    <dbReference type="NCBI Taxonomy" id="445975"/>
    <lineage>
        <taxon>Bacteria</taxon>
        <taxon>Bacillati</taxon>
        <taxon>Actinomycetota</taxon>
        <taxon>Coriobacteriia</taxon>
        <taxon>Coriobacteriales</taxon>
        <taxon>Coriobacteriaceae</taxon>
        <taxon>Collinsella</taxon>
    </lineage>
</organism>
<name>B6GDN9_9ACTN</name>
<dbReference type="InterPro" id="IPR051534">
    <property type="entry name" value="CBASS_pafABC_assoc_protein"/>
</dbReference>
<comment type="caution">
    <text evidence="2">The sequence shown here is derived from an EMBL/GenBank/DDBJ whole genome shotgun (WGS) entry which is preliminary data.</text>
</comment>
<evidence type="ECO:0000259" key="1">
    <source>
        <dbReference type="Pfam" id="PF13280"/>
    </source>
</evidence>
<keyword evidence="3" id="KW-1185">Reference proteome</keyword>
<gene>
    <name evidence="2" type="ORF">COLSTE_02222</name>
</gene>
<dbReference type="PROSITE" id="PS52050">
    <property type="entry name" value="WYL"/>
    <property type="match status" value="1"/>
</dbReference>
<reference evidence="2 3" key="2">
    <citation type="submission" date="2008-10" db="EMBL/GenBank/DDBJ databases">
        <authorList>
            <person name="Fulton L."/>
            <person name="Clifton S."/>
            <person name="Fulton B."/>
            <person name="Xu J."/>
            <person name="Minx P."/>
            <person name="Pepin K.H."/>
            <person name="Johnson M."/>
            <person name="Thiruvilangam P."/>
            <person name="Bhonagiri V."/>
            <person name="Nash W.E."/>
            <person name="Mardis E.R."/>
            <person name="Wilson R.K."/>
        </authorList>
    </citation>
    <scope>NUCLEOTIDE SEQUENCE [LARGE SCALE GENOMIC DNA]</scope>
    <source>
        <strain evidence="2 3">DSM 13279</strain>
    </source>
</reference>